<gene>
    <name evidence="2" type="primary">LOC112846276</name>
</gene>
<dbReference type="AlphaFoldDB" id="A0A669B2F8"/>
<dbReference type="Proteomes" id="UP000005207">
    <property type="component" value="Linkage group LG3"/>
</dbReference>
<dbReference type="InParanoid" id="A0A669B2F8"/>
<accession>A0A669B2F8</accession>
<dbReference type="Ensembl" id="ENSONIT00000034638.1">
    <property type="protein sequence ID" value="ENSONIP00000029629.1"/>
    <property type="gene ID" value="ENSONIG00000033720.1"/>
</dbReference>
<dbReference type="SUPFAM" id="SSF53098">
    <property type="entry name" value="Ribonuclease H-like"/>
    <property type="match status" value="1"/>
</dbReference>
<dbReference type="PANTHER" id="PTHR45913">
    <property type="entry name" value="EPM2A-INTERACTING PROTEIN 1"/>
    <property type="match status" value="1"/>
</dbReference>
<evidence type="ECO:0000256" key="1">
    <source>
        <dbReference type="SAM" id="MobiDB-lite"/>
    </source>
</evidence>
<name>A0A669B2F8_ORENI</name>
<keyword evidence="3" id="KW-1185">Reference proteome</keyword>
<dbReference type="PANTHER" id="PTHR45913:SF19">
    <property type="entry name" value="LOW QUALITY PROTEIN: ZINC FINGER BED DOMAIN-CONTAINING PROTEIN 5-LIKE"/>
    <property type="match status" value="1"/>
</dbReference>
<reference evidence="2" key="2">
    <citation type="submission" date="2025-08" db="UniProtKB">
        <authorList>
            <consortium name="Ensembl"/>
        </authorList>
    </citation>
    <scope>IDENTIFICATION</scope>
</reference>
<evidence type="ECO:0000313" key="3">
    <source>
        <dbReference type="Proteomes" id="UP000005207"/>
    </source>
</evidence>
<feature type="region of interest" description="Disordered" evidence="1">
    <location>
        <begin position="81"/>
        <end position="107"/>
    </location>
</feature>
<dbReference type="OMA" id="WASAMVE"/>
<reference evidence="2" key="3">
    <citation type="submission" date="2025-09" db="UniProtKB">
        <authorList>
            <consortium name="Ensembl"/>
        </authorList>
    </citation>
    <scope>IDENTIFICATION</scope>
</reference>
<proteinExistence type="predicted"/>
<evidence type="ECO:0000313" key="2">
    <source>
        <dbReference type="Ensembl" id="ENSONIP00000029629.1"/>
    </source>
</evidence>
<reference evidence="3" key="1">
    <citation type="submission" date="2012-01" db="EMBL/GenBank/DDBJ databases">
        <title>The Genome Sequence of Oreochromis niloticus (Nile Tilapia).</title>
        <authorList>
            <consortium name="Broad Institute Genome Assembly Team"/>
            <consortium name="Broad Institute Sequencing Platform"/>
            <person name="Di Palma F."/>
            <person name="Johnson J."/>
            <person name="Lander E.S."/>
            <person name="Lindblad-Toh K."/>
        </authorList>
    </citation>
    <scope>NUCLEOTIDE SEQUENCE [LARGE SCALE GENOMIC DNA]</scope>
</reference>
<feature type="region of interest" description="Disordered" evidence="1">
    <location>
        <begin position="26"/>
        <end position="54"/>
    </location>
</feature>
<sequence>MTDTEQLKLPPSIQCCTKMDKWLTRKKGPTTETPATTTDQLISEDAFSSDRTGDCSKTMCSSDLDASTDVSVVASQAASIAGASDEVSDAERQSGRKHDSLDCNTTSSKKRKYDDNYVSLGFTCITIGGFSRPQCVICVKVLSQNSMKPSLLRRHLETNHPHLKNKPREYFERQLKSLSTSKTCIQVPDLMNKNRLQASYMVSYRVAKTNKPHTIVEDLLLPAALDMVGTMLGEKAKKTIQSIPSSNNTVSRRISAMSENVLQQLLLRIRHSEFYAIQLDESTDVAGLVHLLVYVRYIHEGTIKEDMLFCKPLEERTTAADIFQKLDTFMNTHGLMWDRCVGICTDGARAMTGRHGGVVSRVQAVAPDSSWVHCSIHREALAAKGIPVRLKHVLDTSVKMVNFVKARPLNSRLFAALCNEMGSEHETLLLHTEVRWLSRGKVLTRFFELRDELKVFFSNHPFELSKHLHDEEYLTCLAYLCDIFSRLNELNLGLQGVSATIFNVQDKVEAMIKKLNLWKNCMNANNTEVFPVLHDFLCSNDLTLSKSVKRECNVHLEELAAQLRRYFPETDGSNDWIRHPFTTVPTSLSPSDQESLIEIATDGALKVEHAQKTLADFWIGLRTEQPALAKRAVKTLMPFATTYLCERGFSALTNMKTKYRARLCVENDLRLSLSQIEPNIEELCASAQAHPSH</sequence>
<dbReference type="GeneTree" id="ENSGT00940000160436"/>
<organism evidence="2 3">
    <name type="scientific">Oreochromis niloticus</name>
    <name type="common">Nile tilapia</name>
    <name type="synonym">Tilapia nilotica</name>
    <dbReference type="NCBI Taxonomy" id="8128"/>
    <lineage>
        <taxon>Eukaryota</taxon>
        <taxon>Metazoa</taxon>
        <taxon>Chordata</taxon>
        <taxon>Craniata</taxon>
        <taxon>Vertebrata</taxon>
        <taxon>Euteleostomi</taxon>
        <taxon>Actinopterygii</taxon>
        <taxon>Neopterygii</taxon>
        <taxon>Teleostei</taxon>
        <taxon>Neoteleostei</taxon>
        <taxon>Acanthomorphata</taxon>
        <taxon>Ovalentaria</taxon>
        <taxon>Cichlomorphae</taxon>
        <taxon>Cichliformes</taxon>
        <taxon>Cichlidae</taxon>
        <taxon>African cichlids</taxon>
        <taxon>Pseudocrenilabrinae</taxon>
        <taxon>Oreochromini</taxon>
        <taxon>Oreochromis</taxon>
    </lineage>
</organism>
<protein>
    <submittedName>
        <fullName evidence="2">Uncharacterized protein</fullName>
    </submittedName>
</protein>
<feature type="compositionally biased region" description="Basic and acidic residues" evidence="1">
    <location>
        <begin position="89"/>
        <end position="101"/>
    </location>
</feature>
<dbReference type="InterPro" id="IPR012337">
    <property type="entry name" value="RNaseH-like_sf"/>
</dbReference>